<feature type="transmembrane region" description="Helical" evidence="7">
    <location>
        <begin position="198"/>
        <end position="217"/>
    </location>
</feature>
<feature type="transmembrane region" description="Helical" evidence="7">
    <location>
        <begin position="255"/>
        <end position="277"/>
    </location>
</feature>
<evidence type="ECO:0000256" key="2">
    <source>
        <dbReference type="ARBA" id="ARBA00022502"/>
    </source>
</evidence>
<keyword evidence="3 7" id="KW-0812">Transmembrane</keyword>
<feature type="transmembrane region" description="Helical" evidence="7">
    <location>
        <begin position="224"/>
        <end position="243"/>
    </location>
</feature>
<keyword evidence="9" id="KW-1185">Reference proteome</keyword>
<feature type="transmembrane region" description="Helical" evidence="7">
    <location>
        <begin position="321"/>
        <end position="341"/>
    </location>
</feature>
<feature type="transmembrane region" description="Helical" evidence="7">
    <location>
        <begin position="128"/>
        <end position="146"/>
    </location>
</feature>
<dbReference type="STRING" id="322104.A3LVJ2"/>
<dbReference type="OrthoDB" id="419770at2759"/>
<keyword evidence="4 7" id="KW-0732">Signal</keyword>
<evidence type="ECO:0000256" key="4">
    <source>
        <dbReference type="ARBA" id="ARBA00022729"/>
    </source>
</evidence>
<proteinExistence type="inferred from homology"/>
<dbReference type="Proteomes" id="UP000002258">
    <property type="component" value="Chromosome 5"/>
</dbReference>
<dbReference type="AlphaFoldDB" id="A3LVJ2"/>
<dbReference type="GO" id="GO:0006506">
    <property type="term" value="P:GPI anchor biosynthetic process"/>
    <property type="evidence" value="ECO:0007669"/>
    <property type="project" value="UniProtKB-KW"/>
</dbReference>
<dbReference type="PANTHER" id="PTHR13148:SF0">
    <property type="entry name" value="POST-GPI ATTACHMENT TO PROTEINS FACTOR 3"/>
    <property type="match status" value="1"/>
</dbReference>
<evidence type="ECO:0000313" key="8">
    <source>
        <dbReference type="EMBL" id="ABN67133.2"/>
    </source>
</evidence>
<feature type="transmembrane region" description="Helical" evidence="7">
    <location>
        <begin position="167"/>
        <end position="186"/>
    </location>
</feature>
<comment type="function">
    <text evidence="7">Involved in the lipid remodeling steps of GPI-anchor maturation.</text>
</comment>
<evidence type="ECO:0000256" key="5">
    <source>
        <dbReference type="ARBA" id="ARBA00022989"/>
    </source>
</evidence>
<dbReference type="InParanoid" id="A3LVJ2"/>
<comment type="subcellular location">
    <subcellularLocation>
        <location evidence="1">Endomembrane system</location>
        <topology evidence="1">Multi-pass membrane protein</topology>
    </subcellularLocation>
    <subcellularLocation>
        <location evidence="7">Endoplasmic reticulum membrane</location>
        <topology evidence="7">Multi-pass membrane protein</topology>
    </subcellularLocation>
</comment>
<keyword evidence="7" id="KW-0256">Endoplasmic reticulum</keyword>
<dbReference type="HOGENOM" id="CLU_032917_1_1_1"/>
<keyword evidence="2 7" id="KW-0337">GPI-anchor biosynthesis</keyword>
<comment type="similarity">
    <text evidence="7">Belongs to the PGAP3 family.</text>
</comment>
<dbReference type="InterPro" id="IPR007217">
    <property type="entry name" value="Per1-like"/>
</dbReference>
<dbReference type="GeneID" id="4839225"/>
<dbReference type="GO" id="GO:0016788">
    <property type="term" value="F:hydrolase activity, acting on ester bonds"/>
    <property type="evidence" value="ECO:0007669"/>
    <property type="project" value="TreeGrafter"/>
</dbReference>
<evidence type="ECO:0000256" key="6">
    <source>
        <dbReference type="ARBA" id="ARBA00023136"/>
    </source>
</evidence>
<organism evidence="8 9">
    <name type="scientific">Scheffersomyces stipitis (strain ATCC 58785 / CBS 6054 / NBRC 10063 / NRRL Y-11545)</name>
    <name type="common">Yeast</name>
    <name type="synonym">Pichia stipitis</name>
    <dbReference type="NCBI Taxonomy" id="322104"/>
    <lineage>
        <taxon>Eukaryota</taxon>
        <taxon>Fungi</taxon>
        <taxon>Dikarya</taxon>
        <taxon>Ascomycota</taxon>
        <taxon>Saccharomycotina</taxon>
        <taxon>Pichiomycetes</taxon>
        <taxon>Debaryomycetaceae</taxon>
        <taxon>Scheffersomyces</taxon>
    </lineage>
</organism>
<dbReference type="GO" id="GO:0005789">
    <property type="term" value="C:endoplasmic reticulum membrane"/>
    <property type="evidence" value="ECO:0007669"/>
    <property type="project" value="UniProtKB-SubCell"/>
</dbReference>
<name>A3LVJ2_PICST</name>
<dbReference type="KEGG" id="pic:PICST_46428"/>
<dbReference type="RefSeq" id="XP_001385162.2">
    <property type="nucleotide sequence ID" value="XM_001385125.1"/>
</dbReference>
<gene>
    <name evidence="8" type="ORF">PICST_46428</name>
</gene>
<dbReference type="Pfam" id="PF04080">
    <property type="entry name" value="Per1"/>
    <property type="match status" value="1"/>
</dbReference>
<dbReference type="FunCoup" id="A3LVJ2">
    <property type="interactions" value="189"/>
</dbReference>
<sequence length="394" mass="47156">MLSWIPLLLVLPIVGASPGDSLIAFQDCIYQCEQTTCYGNPYNVIQEEFREEFQKPESRYEWKYYNGDWHFARMPLAWNLRLLLWNCQSNCDYQCQRVITFERKKRNQEIYQFHGKWPFLRIFGIQEFVSVVFSLCNLYVNYLGLLKLWKARKMASDPKHKTQFNNVIAMTIITIFAWIFSSIFHIRDFQVTEHLDYYFAGLTVLSSFHTLGARLFNLYRDKYWFWRTLFTVVCIAAYTAHVYRLVTDWSYTYNMRANITVGLVQNCFLIGVCYNLYSKYYEEETSPDDNKGKTINLSHLQYVKFRHLILPSFFSRSAKLYSLYPLLLTFIVTVGMSLEIFDFPPFFYDLIDAHSLWHLVTIFPAWLGWYDWMIWDITENVYGHIVEVEKKKKE</sequence>
<dbReference type="eggNOG" id="KOG2970">
    <property type="taxonomic scope" value="Eukaryota"/>
</dbReference>
<keyword evidence="5 7" id="KW-1133">Transmembrane helix</keyword>
<keyword evidence="6 7" id="KW-0472">Membrane</keyword>
<dbReference type="OMA" id="DFMIEDC"/>
<feature type="signal peptide" evidence="7">
    <location>
        <begin position="1"/>
        <end position="16"/>
    </location>
</feature>
<evidence type="ECO:0000256" key="1">
    <source>
        <dbReference type="ARBA" id="ARBA00004127"/>
    </source>
</evidence>
<evidence type="ECO:0000256" key="3">
    <source>
        <dbReference type="ARBA" id="ARBA00022692"/>
    </source>
</evidence>
<evidence type="ECO:0000313" key="9">
    <source>
        <dbReference type="Proteomes" id="UP000002258"/>
    </source>
</evidence>
<protein>
    <recommendedName>
        <fullName evidence="7">Post-GPI attachment to proteins factor 3</fullName>
    </recommendedName>
</protein>
<feature type="chain" id="PRO_5016486202" description="Post-GPI attachment to proteins factor 3" evidence="7">
    <location>
        <begin position="17"/>
        <end position="394"/>
    </location>
</feature>
<feature type="transmembrane region" description="Helical" evidence="7">
    <location>
        <begin position="353"/>
        <end position="370"/>
    </location>
</feature>
<accession>A3LVJ2</accession>
<reference evidence="8 9" key="1">
    <citation type="journal article" date="2007" name="Nat. Biotechnol.">
        <title>Genome sequence of the lignocellulose-bioconverting and xylose-fermenting yeast Pichia stipitis.</title>
        <authorList>
            <person name="Jeffries T.W."/>
            <person name="Grigoriev I.V."/>
            <person name="Grimwood J."/>
            <person name="Laplaza J.M."/>
            <person name="Aerts A."/>
            <person name="Salamov A."/>
            <person name="Schmutz J."/>
            <person name="Lindquist E."/>
            <person name="Dehal P."/>
            <person name="Shapiro H."/>
            <person name="Jin Y.S."/>
            <person name="Passoth V."/>
            <person name="Richardson P.M."/>
        </authorList>
    </citation>
    <scope>NUCLEOTIDE SEQUENCE [LARGE SCALE GENOMIC DNA]</scope>
    <source>
        <strain evidence="9">ATCC 58785 / CBS 6054 / NBRC 10063 / NRRL Y-11545</strain>
    </source>
</reference>
<evidence type="ECO:0000256" key="7">
    <source>
        <dbReference type="RuleBase" id="RU365066"/>
    </source>
</evidence>
<dbReference type="PANTHER" id="PTHR13148">
    <property type="entry name" value="PER1-RELATED"/>
    <property type="match status" value="1"/>
</dbReference>
<dbReference type="EMBL" id="CP000499">
    <property type="protein sequence ID" value="ABN67133.2"/>
    <property type="molecule type" value="Genomic_DNA"/>
</dbReference>